<dbReference type="EC" id="2.7.11.1" evidence="1"/>
<dbReference type="PANTHER" id="PTHR43289">
    <property type="entry name" value="MITOGEN-ACTIVATED PROTEIN KINASE KINASE KINASE 20-RELATED"/>
    <property type="match status" value="1"/>
</dbReference>
<evidence type="ECO:0000256" key="9">
    <source>
        <dbReference type="SAM" id="MobiDB-lite"/>
    </source>
</evidence>
<evidence type="ECO:0000313" key="13">
    <source>
        <dbReference type="EMBL" id="MFC7330348.1"/>
    </source>
</evidence>
<evidence type="ECO:0000256" key="1">
    <source>
        <dbReference type="ARBA" id="ARBA00012513"/>
    </source>
</evidence>
<name>A0ABW2KKG1_9ACTN</name>
<dbReference type="InterPro" id="IPR000719">
    <property type="entry name" value="Prot_kinase_dom"/>
</dbReference>
<comment type="catalytic activity">
    <reaction evidence="8">
        <text>L-seryl-[protein] + ATP = O-phospho-L-seryl-[protein] + ADP + H(+)</text>
        <dbReference type="Rhea" id="RHEA:17989"/>
        <dbReference type="Rhea" id="RHEA-COMP:9863"/>
        <dbReference type="Rhea" id="RHEA-COMP:11604"/>
        <dbReference type="ChEBI" id="CHEBI:15378"/>
        <dbReference type="ChEBI" id="CHEBI:29999"/>
        <dbReference type="ChEBI" id="CHEBI:30616"/>
        <dbReference type="ChEBI" id="CHEBI:83421"/>
        <dbReference type="ChEBI" id="CHEBI:456216"/>
        <dbReference type="EC" id="2.7.11.1"/>
    </reaction>
</comment>
<feature type="domain" description="PASTA" evidence="12">
    <location>
        <begin position="570"/>
        <end position="629"/>
    </location>
</feature>
<dbReference type="SMART" id="SM00740">
    <property type="entry name" value="PASTA"/>
    <property type="match status" value="4"/>
</dbReference>
<dbReference type="Gene3D" id="1.10.510.10">
    <property type="entry name" value="Transferase(Phosphotransferase) domain 1"/>
    <property type="match status" value="1"/>
</dbReference>
<dbReference type="CDD" id="cd06577">
    <property type="entry name" value="PASTA_pknB"/>
    <property type="match status" value="4"/>
</dbReference>
<dbReference type="InterPro" id="IPR008271">
    <property type="entry name" value="Ser/Thr_kinase_AS"/>
</dbReference>
<dbReference type="InterPro" id="IPR011009">
    <property type="entry name" value="Kinase-like_dom_sf"/>
</dbReference>
<feature type="region of interest" description="Disordered" evidence="9">
    <location>
        <begin position="303"/>
        <end position="340"/>
    </location>
</feature>
<keyword evidence="5 13" id="KW-0418">Kinase</keyword>
<keyword evidence="10" id="KW-1133">Transmembrane helix</keyword>
<evidence type="ECO:0000256" key="8">
    <source>
        <dbReference type="ARBA" id="ARBA00048679"/>
    </source>
</evidence>
<comment type="catalytic activity">
    <reaction evidence="7">
        <text>L-threonyl-[protein] + ATP = O-phospho-L-threonyl-[protein] + ADP + H(+)</text>
        <dbReference type="Rhea" id="RHEA:46608"/>
        <dbReference type="Rhea" id="RHEA-COMP:11060"/>
        <dbReference type="Rhea" id="RHEA-COMP:11605"/>
        <dbReference type="ChEBI" id="CHEBI:15378"/>
        <dbReference type="ChEBI" id="CHEBI:30013"/>
        <dbReference type="ChEBI" id="CHEBI:30616"/>
        <dbReference type="ChEBI" id="CHEBI:61977"/>
        <dbReference type="ChEBI" id="CHEBI:456216"/>
        <dbReference type="EC" id="2.7.11.1"/>
    </reaction>
</comment>
<evidence type="ECO:0000256" key="7">
    <source>
        <dbReference type="ARBA" id="ARBA00047899"/>
    </source>
</evidence>
<dbReference type="PROSITE" id="PS00108">
    <property type="entry name" value="PROTEIN_KINASE_ST"/>
    <property type="match status" value="1"/>
</dbReference>
<evidence type="ECO:0000256" key="3">
    <source>
        <dbReference type="ARBA" id="ARBA00022679"/>
    </source>
</evidence>
<dbReference type="Proteomes" id="UP001596540">
    <property type="component" value="Unassembled WGS sequence"/>
</dbReference>
<dbReference type="PROSITE" id="PS51178">
    <property type="entry name" value="PASTA"/>
    <property type="match status" value="4"/>
</dbReference>
<evidence type="ECO:0000256" key="4">
    <source>
        <dbReference type="ARBA" id="ARBA00022741"/>
    </source>
</evidence>
<keyword evidence="10" id="KW-0812">Transmembrane</keyword>
<gene>
    <name evidence="13" type="primary">pknB</name>
    <name evidence="13" type="ORF">ACFQRF_21710</name>
</gene>
<evidence type="ECO:0000256" key="5">
    <source>
        <dbReference type="ARBA" id="ARBA00022777"/>
    </source>
</evidence>
<dbReference type="Pfam" id="PF03793">
    <property type="entry name" value="PASTA"/>
    <property type="match status" value="4"/>
</dbReference>
<feature type="domain" description="PASTA" evidence="12">
    <location>
        <begin position="506"/>
        <end position="569"/>
    </location>
</feature>
<feature type="compositionally biased region" description="Low complexity" evidence="9">
    <location>
        <begin position="303"/>
        <end position="313"/>
    </location>
</feature>
<dbReference type="GO" id="GO:0016301">
    <property type="term" value="F:kinase activity"/>
    <property type="evidence" value="ECO:0007669"/>
    <property type="project" value="UniProtKB-KW"/>
</dbReference>
<feature type="region of interest" description="Disordered" evidence="9">
    <location>
        <begin position="463"/>
        <end position="493"/>
    </location>
</feature>
<evidence type="ECO:0000256" key="10">
    <source>
        <dbReference type="SAM" id="Phobius"/>
    </source>
</evidence>
<dbReference type="PANTHER" id="PTHR43289:SF34">
    <property type="entry name" value="SERINE_THREONINE-PROTEIN KINASE YBDM-RELATED"/>
    <property type="match status" value="1"/>
</dbReference>
<dbReference type="SUPFAM" id="SSF56112">
    <property type="entry name" value="Protein kinase-like (PK-like)"/>
    <property type="match status" value="1"/>
</dbReference>
<reference evidence="14" key="1">
    <citation type="journal article" date="2019" name="Int. J. Syst. Evol. Microbiol.">
        <title>The Global Catalogue of Microorganisms (GCM) 10K type strain sequencing project: providing services to taxonomists for standard genome sequencing and annotation.</title>
        <authorList>
            <consortium name="The Broad Institute Genomics Platform"/>
            <consortium name="The Broad Institute Genome Sequencing Center for Infectious Disease"/>
            <person name="Wu L."/>
            <person name="Ma J."/>
        </authorList>
    </citation>
    <scope>NUCLEOTIDE SEQUENCE [LARGE SCALE GENOMIC DNA]</scope>
    <source>
        <strain evidence="14">CGMCC 4.7382</strain>
    </source>
</reference>
<evidence type="ECO:0000259" key="12">
    <source>
        <dbReference type="PROSITE" id="PS51178"/>
    </source>
</evidence>
<feature type="domain" description="Protein kinase" evidence="11">
    <location>
        <begin position="18"/>
        <end position="283"/>
    </location>
</feature>
<dbReference type="Gene3D" id="3.30.10.20">
    <property type="match status" value="4"/>
</dbReference>
<keyword evidence="3" id="KW-0808">Transferase</keyword>
<evidence type="ECO:0000256" key="2">
    <source>
        <dbReference type="ARBA" id="ARBA00022527"/>
    </source>
</evidence>
<dbReference type="InterPro" id="IPR005543">
    <property type="entry name" value="PASTA_dom"/>
</dbReference>
<feature type="domain" description="PASTA" evidence="12">
    <location>
        <begin position="438"/>
        <end position="505"/>
    </location>
</feature>
<keyword evidence="4" id="KW-0547">Nucleotide-binding</keyword>
<feature type="transmembrane region" description="Helical" evidence="10">
    <location>
        <begin position="347"/>
        <end position="367"/>
    </location>
</feature>
<dbReference type="Pfam" id="PF00069">
    <property type="entry name" value="Pkinase"/>
    <property type="match status" value="1"/>
</dbReference>
<feature type="domain" description="PASTA" evidence="12">
    <location>
        <begin position="371"/>
        <end position="437"/>
    </location>
</feature>
<keyword evidence="2" id="KW-0723">Serine/threonine-protein kinase</keyword>
<dbReference type="NCBIfam" id="NF033483">
    <property type="entry name" value="PknB_PASTA_kin"/>
    <property type="match status" value="1"/>
</dbReference>
<dbReference type="SMART" id="SM00220">
    <property type="entry name" value="S_TKc"/>
    <property type="match status" value="1"/>
</dbReference>
<comment type="caution">
    <text evidence="13">The sequence shown here is derived from an EMBL/GenBank/DDBJ whole genome shotgun (WGS) entry which is preliminary data.</text>
</comment>
<keyword evidence="14" id="KW-1185">Reference proteome</keyword>
<organism evidence="13 14">
    <name type="scientific">Marinactinospora rubrisoli</name>
    <dbReference type="NCBI Taxonomy" id="2715399"/>
    <lineage>
        <taxon>Bacteria</taxon>
        <taxon>Bacillati</taxon>
        <taxon>Actinomycetota</taxon>
        <taxon>Actinomycetes</taxon>
        <taxon>Streptosporangiales</taxon>
        <taxon>Nocardiopsidaceae</taxon>
        <taxon>Marinactinospora</taxon>
    </lineage>
</organism>
<keyword evidence="6" id="KW-0067">ATP-binding</keyword>
<dbReference type="EMBL" id="JBHTBH010000011">
    <property type="protein sequence ID" value="MFC7330348.1"/>
    <property type="molecule type" value="Genomic_DNA"/>
</dbReference>
<protein>
    <recommendedName>
        <fullName evidence="1">non-specific serine/threonine protein kinase</fullName>
        <ecNumber evidence="1">2.7.11.1</ecNumber>
    </recommendedName>
</protein>
<evidence type="ECO:0000313" key="14">
    <source>
        <dbReference type="Proteomes" id="UP001596540"/>
    </source>
</evidence>
<dbReference type="PROSITE" id="PS50011">
    <property type="entry name" value="PROTEIN_KINASE_DOM"/>
    <property type="match status" value="1"/>
</dbReference>
<dbReference type="RefSeq" id="WP_379872989.1">
    <property type="nucleotide sequence ID" value="NZ_JBHTBH010000011.1"/>
</dbReference>
<accession>A0ABW2KKG1</accession>
<keyword evidence="10" id="KW-0472">Membrane</keyword>
<evidence type="ECO:0000259" key="11">
    <source>
        <dbReference type="PROSITE" id="PS50011"/>
    </source>
</evidence>
<dbReference type="Gene3D" id="3.30.200.20">
    <property type="entry name" value="Phosphorylase Kinase, domain 1"/>
    <property type="match status" value="1"/>
</dbReference>
<dbReference type="CDD" id="cd14014">
    <property type="entry name" value="STKc_PknB_like"/>
    <property type="match status" value="1"/>
</dbReference>
<feature type="compositionally biased region" description="Basic and acidic residues" evidence="9">
    <location>
        <begin position="637"/>
        <end position="646"/>
    </location>
</feature>
<sequence length="646" mass="68839">MDMTTADPLVGATLDQRYYVESRLAGGGMATVYVAHDLRLDRRVALKVMHPSLAQDPQFVRRFINEAHAVAKLSHPNVVQVYDQGTDQGHVYLAMEYVPGRALRDLLNLRGRLAPHDALRIMAPVLAGLGAAHQAGMVHRDVKPENVLLTRDGQVKVVDFGLARVVEAAQEGLTKTGTLMGTAAYLAPEQIAQSVSDARTDVYACGIMLYELLTGAQPHTGDSAIAVAYQHVNQDVPPPSRTVEGIPPEVDALVARATERDPRYRPADAGRFLAAVLDVYPNLAGAGPHPPAGFAAGAPGALPPAATAAGPSGSEDDSNSTLVVELPDVPDDDYEDERPGRRRDLRYPLLAAAALLVVLLAGFGWWMGFGRYEQVPELVGMSQEQAEQELSAQGLRISVADEGVYSDDADEGTVAESTPAASERALPGDTVTVALSLGPQTVPMPEVVGLPVSEARQRLREAGFEEVNEEQQSSQEHPAGTVLSSDPEPGQDADRAAGVTLAVSEGFDMPDVTGMNREDARAQLESSGLRVSVTEQASDSVPRDQVISTDPEAGSAVANGHEVTMTVSTGPEQVEIPDVTGWRVNDARKELEELGFEVEVHQIMGNRVAAYSPTGRAEEGATIELWTSPFGNGGPGRGDRDDRDED</sequence>
<evidence type="ECO:0000256" key="6">
    <source>
        <dbReference type="ARBA" id="ARBA00022840"/>
    </source>
</evidence>
<proteinExistence type="predicted"/>
<feature type="region of interest" description="Disordered" evidence="9">
    <location>
        <begin position="626"/>
        <end position="646"/>
    </location>
</feature>